<keyword evidence="1" id="KW-0479">Metal-binding</keyword>
<keyword evidence="5" id="KW-1185">Reference proteome</keyword>
<dbReference type="InterPro" id="IPR002048">
    <property type="entry name" value="EF_hand_dom"/>
</dbReference>
<protein>
    <recommendedName>
        <fullName evidence="3">EF-hand domain-containing protein</fullName>
    </recommendedName>
</protein>
<organism evidence="4 5">
    <name type="scientific">Sinorhizobium mexicanum</name>
    <dbReference type="NCBI Taxonomy" id="375549"/>
    <lineage>
        <taxon>Bacteria</taxon>
        <taxon>Pseudomonadati</taxon>
        <taxon>Pseudomonadota</taxon>
        <taxon>Alphaproteobacteria</taxon>
        <taxon>Hyphomicrobiales</taxon>
        <taxon>Rhizobiaceae</taxon>
        <taxon>Sinorhizobium/Ensifer group</taxon>
        <taxon>Sinorhizobium</taxon>
    </lineage>
</organism>
<keyword evidence="2" id="KW-0677">Repeat</keyword>
<evidence type="ECO:0000256" key="2">
    <source>
        <dbReference type="ARBA" id="ARBA00022737"/>
    </source>
</evidence>
<evidence type="ECO:0000313" key="5">
    <source>
        <dbReference type="Proteomes" id="UP000510721"/>
    </source>
</evidence>
<gene>
    <name evidence="4" type="ORF">FKV68_02600</name>
</gene>
<dbReference type="AlphaFoldDB" id="A0A859QMD4"/>
<feature type="domain" description="EF-hand" evidence="3">
    <location>
        <begin position="155"/>
        <end position="184"/>
    </location>
</feature>
<reference evidence="4 5" key="1">
    <citation type="submission" date="2019-06" db="EMBL/GenBank/DDBJ databases">
        <title>Complete genome sequence of Ensifer mexicanus ITTG R7 isolated from nodules of Acacia angustissima (Mill.) Kuntze.</title>
        <authorList>
            <person name="Rincon-Rosales R."/>
            <person name="Rogel M.A."/>
            <person name="Guerrero G."/>
            <person name="Rincon-Molina C.I."/>
            <person name="Lopez-Lopez A."/>
            <person name="Martinez-Romero E."/>
        </authorList>
    </citation>
    <scope>NUCLEOTIDE SEQUENCE [LARGE SCALE GENOMIC DNA]</scope>
    <source>
        <strain evidence="4 5">ITTG R7</strain>
    </source>
</reference>
<dbReference type="SUPFAM" id="SSF47473">
    <property type="entry name" value="EF-hand"/>
    <property type="match status" value="1"/>
</dbReference>
<dbReference type="PROSITE" id="PS50222">
    <property type="entry name" value="EF_HAND_2"/>
    <property type="match status" value="2"/>
</dbReference>
<dbReference type="PROSITE" id="PS00018">
    <property type="entry name" value="EF_HAND_1"/>
    <property type="match status" value="2"/>
</dbReference>
<dbReference type="GO" id="GO:0005509">
    <property type="term" value="F:calcium ion binding"/>
    <property type="evidence" value="ECO:0007669"/>
    <property type="project" value="InterPro"/>
</dbReference>
<dbReference type="InterPro" id="IPR011992">
    <property type="entry name" value="EF-hand-dom_pair"/>
</dbReference>
<accession>A0A859QMD4</accession>
<dbReference type="PANTHER" id="PTHR10891">
    <property type="entry name" value="EF-HAND CALCIUM-BINDING DOMAIN CONTAINING PROTEIN"/>
    <property type="match status" value="1"/>
</dbReference>
<evidence type="ECO:0000313" key="4">
    <source>
        <dbReference type="EMBL" id="QLL60409.1"/>
    </source>
</evidence>
<dbReference type="Gene3D" id="1.10.238.10">
    <property type="entry name" value="EF-hand"/>
    <property type="match status" value="2"/>
</dbReference>
<dbReference type="EMBL" id="CP041238">
    <property type="protein sequence ID" value="QLL60409.1"/>
    <property type="molecule type" value="Genomic_DNA"/>
</dbReference>
<dbReference type="KEGG" id="emx:FKV68_02600"/>
<evidence type="ECO:0000256" key="1">
    <source>
        <dbReference type="ARBA" id="ARBA00022723"/>
    </source>
</evidence>
<dbReference type="CDD" id="cd00051">
    <property type="entry name" value="EFh"/>
    <property type="match status" value="1"/>
</dbReference>
<name>A0A859QMD4_9HYPH</name>
<dbReference type="SMART" id="SM00054">
    <property type="entry name" value="EFh"/>
    <property type="match status" value="3"/>
</dbReference>
<proteinExistence type="predicted"/>
<sequence length="184" mass="20572">MLRMIEQRESMMRNRTFILGATVLAVALTDLSAPSFAAKSKPTPEQRAERMIKRLDTSGDSKVSLQEFQARVSTSFKSFDANGNGEISREEIQAKRQAFREARKAWRDARAKTGAEREQAMAKLREARPSMLPGMRPRAFARIDADGNGALSTAEVAAATERMFKRRDRNGDGMIDAADFTRKV</sequence>
<dbReference type="Pfam" id="PF13202">
    <property type="entry name" value="EF-hand_5"/>
    <property type="match status" value="3"/>
</dbReference>
<dbReference type="InterPro" id="IPR039647">
    <property type="entry name" value="EF_hand_pair_protein_CML-like"/>
</dbReference>
<feature type="domain" description="EF-hand" evidence="3">
    <location>
        <begin position="67"/>
        <end position="102"/>
    </location>
</feature>
<dbReference type="Proteomes" id="UP000510721">
    <property type="component" value="Chromosome"/>
</dbReference>
<evidence type="ECO:0000259" key="3">
    <source>
        <dbReference type="PROSITE" id="PS50222"/>
    </source>
</evidence>
<dbReference type="InterPro" id="IPR018247">
    <property type="entry name" value="EF_Hand_1_Ca_BS"/>
</dbReference>